<protein>
    <submittedName>
        <fullName evidence="1">Membrane protein</fullName>
    </submittedName>
</protein>
<evidence type="ECO:0000313" key="1">
    <source>
        <dbReference type="EMBL" id="GKX65056.1"/>
    </source>
</evidence>
<proteinExistence type="predicted"/>
<gene>
    <name evidence="1" type="ORF">rsdtw13_03140</name>
</gene>
<evidence type="ECO:0000313" key="2">
    <source>
        <dbReference type="Proteomes" id="UP001058074"/>
    </source>
</evidence>
<keyword evidence="2" id="KW-1185">Reference proteome</keyword>
<accession>A0ACB5R7W8</accession>
<name>A0ACB5R7W8_9CLOT</name>
<sequence length="399" mass="46358">MNLRIYKSSNIVKIVISIVAIAIMLTFSIYLKLCLDSKIIDSIAYKNTKKITGITFNELNKLQQVNSKFEVTGYSEIPTEAESKFGVRIDKVKVVFTDEKEINFYPKKIIEGAFFDALDLNKQSNQVVISESMANKFFKTTKVIGNTIKFMEKNYYITGVYQDENKSMLYAMAQDEYERVYVPYSTMNIEGQFVDVLTVKVPKGNDEKYVYNELNKTLGDKVRSYKSDNYGYNKLIASQTFNMFIFIAGILLIIFIIIYVKNNILNLIKMIKEKAKELYFLQIIQAEYKHILLESSKIIICIIMIFIVFNIIKFPLAIPEKYIPSDYIFDFNFYREAIISSFQDTNSSLKLIGDVYDRYISYISYVQLLLLACELIVLVGVVRKINRFRRCKYTTCTTS</sequence>
<organism evidence="1 2">
    <name type="scientific">Inconstantimicrobium mannanitabidum</name>
    <dbReference type="NCBI Taxonomy" id="1604901"/>
    <lineage>
        <taxon>Bacteria</taxon>
        <taxon>Bacillati</taxon>
        <taxon>Bacillota</taxon>
        <taxon>Clostridia</taxon>
        <taxon>Eubacteriales</taxon>
        <taxon>Clostridiaceae</taxon>
        <taxon>Inconstantimicrobium</taxon>
    </lineage>
</organism>
<reference evidence="1" key="1">
    <citation type="journal article" date="2025" name="Int. J. Syst. Evol. Microbiol.">
        <title>Inconstantimicrobium mannanitabidum sp. nov., a novel member of the family Clostridiaceae isolated from anoxic soil under the treatment of reductive soil disinfestation.</title>
        <authorList>
            <person name="Ueki A."/>
            <person name="Tonouchi A."/>
            <person name="Honma S."/>
            <person name="Kaku N."/>
            <person name="Ueki K."/>
        </authorList>
    </citation>
    <scope>NUCLEOTIDE SEQUENCE</scope>
    <source>
        <strain evidence="1">TW13</strain>
    </source>
</reference>
<comment type="caution">
    <text evidence="1">The sequence shown here is derived from an EMBL/GenBank/DDBJ whole genome shotgun (WGS) entry which is preliminary data.</text>
</comment>
<dbReference type="EMBL" id="BROD01000001">
    <property type="protein sequence ID" value="GKX65056.1"/>
    <property type="molecule type" value="Genomic_DNA"/>
</dbReference>
<dbReference type="Proteomes" id="UP001058074">
    <property type="component" value="Unassembled WGS sequence"/>
</dbReference>